<gene>
    <name evidence="2" type="ORF">D5R97_07195</name>
</gene>
<evidence type="ECO:0000259" key="1">
    <source>
        <dbReference type="Pfam" id="PF01850"/>
    </source>
</evidence>
<dbReference type="Pfam" id="PF01850">
    <property type="entry name" value="PIN"/>
    <property type="match status" value="1"/>
</dbReference>
<sequence>MMKKRNKKGWLDTNVILRYLIRDDEALFQWVEPLFLKAEKGELTLYIHSITMAELVWTLESFYGYDKEKIVNVLIRFINARGIEILEKETLQNALILYLDANVDYIDAYLASHAASSEISTIYTLDRKPFSRLTKNAVFPDPSP</sequence>
<accession>A0A424YCA1</accession>
<reference evidence="2 3" key="1">
    <citation type="submission" date="2018-08" db="EMBL/GenBank/DDBJ databases">
        <title>The metabolism and importance of syntrophic acetate oxidation coupled to methane or sulfide production in haloalkaline environments.</title>
        <authorList>
            <person name="Timmers P.H.A."/>
            <person name="Vavourakis C.D."/>
            <person name="Sorokin D.Y."/>
            <person name="Sinninghe Damste J.S."/>
            <person name="Muyzer G."/>
            <person name="Stams A.J.M."/>
            <person name="Plugge C.M."/>
        </authorList>
    </citation>
    <scope>NUCLEOTIDE SEQUENCE [LARGE SCALE GENOMIC DNA]</scope>
    <source>
        <strain evidence="2">MSAO_Bac1</strain>
    </source>
</reference>
<feature type="domain" description="PIN" evidence="1">
    <location>
        <begin position="11"/>
        <end position="134"/>
    </location>
</feature>
<protein>
    <submittedName>
        <fullName evidence="2">Type II toxin-antitoxin system VapC family toxin</fullName>
    </submittedName>
</protein>
<comment type="caution">
    <text evidence="2">The sequence shown here is derived from an EMBL/GenBank/DDBJ whole genome shotgun (WGS) entry which is preliminary data.</text>
</comment>
<proteinExistence type="predicted"/>
<name>A0A424YCA1_9FIRM</name>
<dbReference type="Proteomes" id="UP000285138">
    <property type="component" value="Unassembled WGS sequence"/>
</dbReference>
<dbReference type="EMBL" id="QZAA01000186">
    <property type="protein sequence ID" value="RQD74780.1"/>
    <property type="molecule type" value="Genomic_DNA"/>
</dbReference>
<dbReference type="InterPro" id="IPR002716">
    <property type="entry name" value="PIN_dom"/>
</dbReference>
<dbReference type="AlphaFoldDB" id="A0A424YCA1"/>
<dbReference type="SUPFAM" id="SSF88723">
    <property type="entry name" value="PIN domain-like"/>
    <property type="match status" value="1"/>
</dbReference>
<dbReference type="Gene3D" id="3.40.50.1010">
    <property type="entry name" value="5'-nuclease"/>
    <property type="match status" value="1"/>
</dbReference>
<evidence type="ECO:0000313" key="2">
    <source>
        <dbReference type="EMBL" id="RQD74780.1"/>
    </source>
</evidence>
<organism evidence="2 3">
    <name type="scientific">Candidatus Syntrophonatronum acetioxidans</name>
    <dbReference type="NCBI Taxonomy" id="1795816"/>
    <lineage>
        <taxon>Bacteria</taxon>
        <taxon>Bacillati</taxon>
        <taxon>Bacillota</taxon>
        <taxon>Clostridia</taxon>
        <taxon>Eubacteriales</taxon>
        <taxon>Syntrophomonadaceae</taxon>
        <taxon>Candidatus Syntrophonatronum</taxon>
    </lineage>
</organism>
<dbReference type="InterPro" id="IPR029060">
    <property type="entry name" value="PIN-like_dom_sf"/>
</dbReference>
<evidence type="ECO:0000313" key="3">
    <source>
        <dbReference type="Proteomes" id="UP000285138"/>
    </source>
</evidence>